<dbReference type="Pfam" id="PF01136">
    <property type="entry name" value="Peptidase_U32"/>
    <property type="match status" value="1"/>
</dbReference>
<dbReference type="AlphaFoldDB" id="A0AAE3A3D5"/>
<dbReference type="InterPro" id="IPR051454">
    <property type="entry name" value="RNA/ubiquinone_mod_enzymes"/>
</dbReference>
<name>A0AAE3A3D5_9FIRM</name>
<dbReference type="InterPro" id="IPR020988">
    <property type="entry name" value="Pept_U32_collagenase"/>
</dbReference>
<dbReference type="RefSeq" id="WP_227733221.1">
    <property type="nucleotide sequence ID" value="NZ_JAJEPV010000018.1"/>
</dbReference>
<keyword evidence="3" id="KW-1185">Reference proteome</keyword>
<evidence type="ECO:0000259" key="1">
    <source>
        <dbReference type="Pfam" id="PF12392"/>
    </source>
</evidence>
<comment type="caution">
    <text evidence="2">The sequence shown here is derived from an EMBL/GenBank/DDBJ whole genome shotgun (WGS) entry which is preliminary data.</text>
</comment>
<dbReference type="InterPro" id="IPR001539">
    <property type="entry name" value="Peptidase_U32"/>
</dbReference>
<dbReference type="EMBL" id="JAJEPV010000018">
    <property type="protein sequence ID" value="MCC2119673.1"/>
    <property type="molecule type" value="Genomic_DNA"/>
</dbReference>
<evidence type="ECO:0000313" key="3">
    <source>
        <dbReference type="Proteomes" id="UP001197795"/>
    </source>
</evidence>
<dbReference type="Pfam" id="PF12392">
    <property type="entry name" value="DUF3656"/>
    <property type="match status" value="1"/>
</dbReference>
<proteinExistence type="predicted"/>
<dbReference type="PANTHER" id="PTHR30217">
    <property type="entry name" value="PEPTIDASE U32 FAMILY"/>
    <property type="match status" value="1"/>
</dbReference>
<dbReference type="PANTHER" id="PTHR30217:SF10">
    <property type="entry name" value="23S RRNA 5-HYDROXYCYTIDINE C2501 SYNTHASE"/>
    <property type="match status" value="1"/>
</dbReference>
<gene>
    <name evidence="2" type="ORF">LKD75_08765</name>
</gene>
<feature type="domain" description="Peptidase U32 collagenase" evidence="1">
    <location>
        <begin position="313"/>
        <end position="426"/>
    </location>
</feature>
<reference evidence="2 3" key="1">
    <citation type="submission" date="2021-10" db="EMBL/GenBank/DDBJ databases">
        <title>Anaerobic single-cell dispensing facilitates the cultivation of human gut bacteria.</title>
        <authorList>
            <person name="Afrizal A."/>
        </authorList>
    </citation>
    <scope>NUCLEOTIDE SEQUENCE [LARGE SCALE GENOMIC DNA]</scope>
    <source>
        <strain evidence="2 3">CLA-AA-H273</strain>
    </source>
</reference>
<sequence>MKAAKKVELLAPAGNAEAFYGAIHAGADAIYLGGSRFGARAYAENFSEEELIACIRYAHLFQRKVYLTVNTLVKESEFSGLYEYVLPYYRAGLDGVIVQDMGVFAYLREHFPGMELHGSTQMTITGEYGAAFLKEQGACRVVPARELSLAEIRKIKEVTGLEIECFIHGAMCYCYSGQCLFSSILGGRSGNRGRCAQPCRLPYTTGKHPKECYPLSLKDMCTIEYIPELLEAGIDSFKIEGRMKKPEYAAGVTAIYRKYIDRYYADSKAPQKISAADMHTLSCLYIRSERQDGYYHKHNGGEMVTLDSPAYSGSDETLLQNIRKKHLEHRLTIPVSMQAEFLTGETAKLYLWTGESAVTVEGNVVEEASRQPITQENIAKQLGKLGDSHFHLEDSLGIRVSDNAFYPLKAINELRRKGLALLEEQVILANGFPYERTSEKAPTLADDGDFRKNDSIKSQKSDEKWAITIRTPEQWQGFCGSSFWKDPVRTAGQLRLYLDADFLLQDPSAAEKILRSLTEKEIQSVIALPKILRLRDGQYLEKLRKLLLENLAYINGFQAANMEHIALLKQWNFTGKEIYGDHSLYLWNRTSRDFWKAFLDGYCLPLELNAAEQRDILDPAFPAEKVIYGRIPMMVTANCVQKTTDRCQPQENPKALDLIDRYHKRFPVQRNCTHCFNVIYNSVPLSLHKELCKWSGLVTRRLDFTTENETETLEVLEYFAGTRKELPYGEYTTGHEKRGVE</sequence>
<dbReference type="Proteomes" id="UP001197795">
    <property type="component" value="Unassembled WGS sequence"/>
</dbReference>
<organism evidence="2 3">
    <name type="scientific">Waltera acetigignens</name>
    <dbReference type="NCBI Taxonomy" id="2981769"/>
    <lineage>
        <taxon>Bacteria</taxon>
        <taxon>Bacillati</taxon>
        <taxon>Bacillota</taxon>
        <taxon>Clostridia</taxon>
        <taxon>Lachnospirales</taxon>
        <taxon>Lachnospiraceae</taxon>
        <taxon>Waltera</taxon>
    </lineage>
</organism>
<protein>
    <submittedName>
        <fullName evidence="2">U32 family peptidase</fullName>
    </submittedName>
</protein>
<accession>A0AAE3A3D5</accession>
<evidence type="ECO:0000313" key="2">
    <source>
        <dbReference type="EMBL" id="MCC2119673.1"/>
    </source>
</evidence>